<dbReference type="FunFam" id="1.10.45.10:FF:000001">
    <property type="entry name" value="D-lactate dehydrogenase mitochondrial"/>
    <property type="match status" value="1"/>
</dbReference>
<dbReference type="InterPro" id="IPR036318">
    <property type="entry name" value="FAD-bd_PCMH-like_sf"/>
</dbReference>
<evidence type="ECO:0000256" key="2">
    <source>
        <dbReference type="ARBA" id="ARBA00008000"/>
    </source>
</evidence>
<dbReference type="Gene3D" id="3.30.70.2190">
    <property type="match status" value="1"/>
</dbReference>
<dbReference type="InterPro" id="IPR016171">
    <property type="entry name" value="Vanillyl_alc_oxidase_C-sub2"/>
</dbReference>
<evidence type="ECO:0000256" key="5">
    <source>
        <dbReference type="ARBA" id="ARBA00023002"/>
    </source>
</evidence>
<proteinExistence type="inferred from homology"/>
<dbReference type="InterPro" id="IPR016169">
    <property type="entry name" value="FAD-bd_PCMH_sub2"/>
</dbReference>
<dbReference type="SUPFAM" id="SSF56176">
    <property type="entry name" value="FAD-binding/transporter-associated domain-like"/>
    <property type="match status" value="1"/>
</dbReference>
<dbReference type="InterPro" id="IPR051264">
    <property type="entry name" value="FAD-oxidored/transferase_4"/>
</dbReference>
<comment type="cofactor">
    <cofactor evidence="1">
        <name>FAD</name>
        <dbReference type="ChEBI" id="CHEBI:57692"/>
    </cofactor>
</comment>
<evidence type="ECO:0000313" key="7">
    <source>
        <dbReference type="Proteomes" id="UP000066624"/>
    </source>
</evidence>
<comment type="similarity">
    <text evidence="2">Belongs to the FAD-binding oxidoreductase/transferase type 4 family.</text>
</comment>
<dbReference type="AlphaFoldDB" id="A0A0K0XWR8"/>
<keyword evidence="3" id="KW-0285">Flavoprotein</keyword>
<dbReference type="Pfam" id="PF02913">
    <property type="entry name" value="FAD-oxidase_C"/>
    <property type="match status" value="1"/>
</dbReference>
<dbReference type="Gene3D" id="3.30.465.10">
    <property type="match status" value="1"/>
</dbReference>
<evidence type="ECO:0000256" key="4">
    <source>
        <dbReference type="ARBA" id="ARBA00022827"/>
    </source>
</evidence>
<dbReference type="Gene3D" id="3.30.70.2740">
    <property type="match status" value="1"/>
</dbReference>
<dbReference type="OrthoDB" id="9811557at2"/>
<name>A0A0K0XWR8_9GAMM</name>
<dbReference type="SUPFAM" id="SSF55103">
    <property type="entry name" value="FAD-linked oxidases, C-terminal domain"/>
    <property type="match status" value="1"/>
</dbReference>
<protein>
    <submittedName>
        <fullName evidence="6">FAD linked oxidase, C-terminal domain protein</fullName>
    </submittedName>
</protein>
<dbReference type="EMBL" id="CP012154">
    <property type="protein sequence ID" value="AKS42061.1"/>
    <property type="molecule type" value="Genomic_DNA"/>
</dbReference>
<sequence>MQTLSDEQSLSHYGRDWTRFWPARPSKVVFPETVDEVVELVRQARADGQALVPSGGRTGLSGGAVAAHGEVVVSMERMRKLIEVDEFEPSICVQAGMTVGAVQTAAAEHGLFYPVDWAAAASSQVGGSIATNAGGIRVLRYGMTREWVRGLKVVTGTGELLELNRGLIKNNTGMDLRQLMIGSEGTLGIIVEATLGLLPTPPEASVLLLGFSGLDALMPALAELRQGLSLSAFEFFDRRCIDHVEAALGRGFPLDADACPYYAVVEFEDPGQQNQEAALARFEALMEAGHVLDGTLSQSGAQAEELWAWREAISESIAPRTPYKNDLSVRISRVPAFLEALDALVRERYPDFEVLWFGHIGDGNLHMNVLRPEDWSTEDFHAAGRELSPAVFELVQRYEGSVSAEHGVGLLKRDDLHWSRSETEIELMRAIKRQFDPDGILNPGKVLPG</sequence>
<dbReference type="RefSeq" id="WP_049725649.1">
    <property type="nucleotide sequence ID" value="NZ_CP012154.1"/>
</dbReference>
<dbReference type="InterPro" id="IPR006094">
    <property type="entry name" value="Oxid_FAD_bind_N"/>
</dbReference>
<keyword evidence="7" id="KW-1185">Reference proteome</keyword>
<evidence type="ECO:0000313" key="6">
    <source>
        <dbReference type="EMBL" id="AKS42061.1"/>
    </source>
</evidence>
<dbReference type="GO" id="GO:0016491">
    <property type="term" value="F:oxidoreductase activity"/>
    <property type="evidence" value="ECO:0007669"/>
    <property type="project" value="UniProtKB-KW"/>
</dbReference>
<dbReference type="GO" id="GO:0022904">
    <property type="term" value="P:respiratory electron transport chain"/>
    <property type="evidence" value="ECO:0007669"/>
    <property type="project" value="TreeGrafter"/>
</dbReference>
<dbReference type="PANTHER" id="PTHR43716:SF1">
    <property type="entry name" value="D-2-HYDROXYGLUTARATE DEHYDROGENASE, MITOCHONDRIAL"/>
    <property type="match status" value="1"/>
</dbReference>
<dbReference type="KEGG" id="wma:WM2015_1691"/>
<dbReference type="InterPro" id="IPR016166">
    <property type="entry name" value="FAD-bd_PCMH"/>
</dbReference>
<dbReference type="InterPro" id="IPR016164">
    <property type="entry name" value="FAD-linked_Oxase-like_C"/>
</dbReference>
<keyword evidence="4" id="KW-0274">FAD</keyword>
<dbReference type="PATRIC" id="fig|1579979.3.peg.1735"/>
<dbReference type="STRING" id="1579979.WM2015_1691"/>
<dbReference type="PROSITE" id="PS51387">
    <property type="entry name" value="FAD_PCMH"/>
    <property type="match status" value="1"/>
</dbReference>
<reference evidence="6 7" key="1">
    <citation type="submission" date="2015-07" db="EMBL/GenBank/DDBJ databases">
        <authorList>
            <person name="Noorani M."/>
        </authorList>
    </citation>
    <scope>NUCLEOTIDE SEQUENCE [LARGE SCALE GENOMIC DNA]</scope>
    <source>
        <strain evidence="6 7">KCTC 42284</strain>
    </source>
</reference>
<gene>
    <name evidence="6" type="ORF">WM2015_1691</name>
</gene>
<accession>A0A0K0XWR8</accession>
<dbReference type="GO" id="GO:0071949">
    <property type="term" value="F:FAD binding"/>
    <property type="evidence" value="ECO:0007669"/>
    <property type="project" value="InterPro"/>
</dbReference>
<dbReference type="InterPro" id="IPR004113">
    <property type="entry name" value="FAD-bd_oxidored_4_C"/>
</dbReference>
<keyword evidence="5" id="KW-0560">Oxidoreductase</keyword>
<evidence type="ECO:0000256" key="1">
    <source>
        <dbReference type="ARBA" id="ARBA00001974"/>
    </source>
</evidence>
<evidence type="ECO:0000256" key="3">
    <source>
        <dbReference type="ARBA" id="ARBA00022630"/>
    </source>
</evidence>
<organism evidence="6 7">
    <name type="scientific">Wenzhouxiangella marina</name>
    <dbReference type="NCBI Taxonomy" id="1579979"/>
    <lineage>
        <taxon>Bacteria</taxon>
        <taxon>Pseudomonadati</taxon>
        <taxon>Pseudomonadota</taxon>
        <taxon>Gammaproteobacteria</taxon>
        <taxon>Chromatiales</taxon>
        <taxon>Wenzhouxiangellaceae</taxon>
        <taxon>Wenzhouxiangella</taxon>
    </lineage>
</organism>
<dbReference type="Pfam" id="PF01565">
    <property type="entry name" value="FAD_binding_4"/>
    <property type="match status" value="1"/>
</dbReference>
<dbReference type="Proteomes" id="UP000066624">
    <property type="component" value="Chromosome"/>
</dbReference>
<dbReference type="Gene3D" id="1.10.45.10">
    <property type="entry name" value="Vanillyl-alcohol Oxidase, Chain A, domain 4"/>
    <property type="match status" value="1"/>
</dbReference>
<dbReference type="PANTHER" id="PTHR43716">
    <property type="entry name" value="D-2-HYDROXYGLUTARATE DEHYDROGENASE, MITOCHONDRIAL"/>
    <property type="match status" value="1"/>
</dbReference>